<keyword evidence="3" id="KW-0408">Iron</keyword>
<keyword evidence="1" id="KW-0479">Metal-binding</keyword>
<organism evidence="6 7">
    <name type="scientific">Paraconexibacter algicola</name>
    <dbReference type="NCBI Taxonomy" id="2133960"/>
    <lineage>
        <taxon>Bacteria</taxon>
        <taxon>Bacillati</taxon>
        <taxon>Actinomycetota</taxon>
        <taxon>Thermoleophilia</taxon>
        <taxon>Solirubrobacterales</taxon>
        <taxon>Paraconexibacteraceae</taxon>
        <taxon>Paraconexibacter</taxon>
    </lineage>
</organism>
<dbReference type="GO" id="GO:0046872">
    <property type="term" value="F:metal ion binding"/>
    <property type="evidence" value="ECO:0007669"/>
    <property type="project" value="UniProtKB-KW"/>
</dbReference>
<dbReference type="AlphaFoldDB" id="A0A2T4UC59"/>
<evidence type="ECO:0000256" key="3">
    <source>
        <dbReference type="ARBA" id="ARBA00023004"/>
    </source>
</evidence>
<evidence type="ECO:0000256" key="2">
    <source>
        <dbReference type="ARBA" id="ARBA00022801"/>
    </source>
</evidence>
<dbReference type="GO" id="GO:0016787">
    <property type="term" value="F:hydrolase activity"/>
    <property type="evidence" value="ECO:0007669"/>
    <property type="project" value="UniProtKB-KW"/>
</dbReference>
<dbReference type="SUPFAM" id="SSF56300">
    <property type="entry name" value="Metallo-dependent phosphatases"/>
    <property type="match status" value="1"/>
</dbReference>
<reference evidence="6 7" key="1">
    <citation type="submission" date="2018-03" db="EMBL/GenBank/DDBJ databases">
        <title>Aquarubrobacter algicola gen. nov., sp. nov., a novel actinobacterium isolated from shallow eutrophic lake during the end of cyanobacterial harmful algal blooms.</title>
        <authorList>
            <person name="Chun S.J."/>
        </authorList>
    </citation>
    <scope>NUCLEOTIDE SEQUENCE [LARGE SCALE GENOMIC DNA]</scope>
    <source>
        <strain evidence="6 7">Seoho-28</strain>
    </source>
</reference>
<proteinExistence type="inferred from homology"/>
<dbReference type="Gene3D" id="3.60.21.10">
    <property type="match status" value="1"/>
</dbReference>
<evidence type="ECO:0000259" key="5">
    <source>
        <dbReference type="Pfam" id="PF00149"/>
    </source>
</evidence>
<name>A0A2T4UC59_9ACTN</name>
<sequence>MGQDAAVVTLLHLSDTHLGATPGGPVMECDPDARLATVLAAWTARGESADLVVHSGDVTDDEHPDAVRRVDEALVALGAPVLAVGGNHDAPTVALGGPDTAEVGAWRVLGARTARPGQIHGTLDVPALLHRLDALDDRPTVLVVHHPPRSRSTHEWFQLDGADALLDALAARPHVRAVLSGHLHDAFALPGPGDLVLLGGPSTAQAIAHEGEAMRFGEGLTGARVVRLHDDGRLEHELLEA</sequence>
<dbReference type="Proteomes" id="UP000240739">
    <property type="component" value="Unassembled WGS sequence"/>
</dbReference>
<evidence type="ECO:0000256" key="4">
    <source>
        <dbReference type="ARBA" id="ARBA00025742"/>
    </source>
</evidence>
<dbReference type="InterPro" id="IPR004843">
    <property type="entry name" value="Calcineurin-like_PHP"/>
</dbReference>
<dbReference type="Pfam" id="PF00149">
    <property type="entry name" value="Metallophos"/>
    <property type="match status" value="1"/>
</dbReference>
<keyword evidence="7" id="KW-1185">Reference proteome</keyword>
<dbReference type="EMBL" id="PYYB01000004">
    <property type="protein sequence ID" value="PTL54794.1"/>
    <property type="molecule type" value="Genomic_DNA"/>
</dbReference>
<evidence type="ECO:0000256" key="1">
    <source>
        <dbReference type="ARBA" id="ARBA00022723"/>
    </source>
</evidence>
<evidence type="ECO:0000313" key="7">
    <source>
        <dbReference type="Proteomes" id="UP000240739"/>
    </source>
</evidence>
<comment type="similarity">
    <text evidence="4">Belongs to the cyclic nucleotide phosphodiesterase class-III family.</text>
</comment>
<evidence type="ECO:0000313" key="6">
    <source>
        <dbReference type="EMBL" id="PTL54794.1"/>
    </source>
</evidence>
<accession>A0A2T4UC59</accession>
<gene>
    <name evidence="6" type="ORF">C7Y72_19575</name>
</gene>
<protein>
    <recommendedName>
        <fullName evidence="5">Calcineurin-like phosphoesterase domain-containing protein</fullName>
    </recommendedName>
</protein>
<dbReference type="InterPro" id="IPR029052">
    <property type="entry name" value="Metallo-depent_PP-like"/>
</dbReference>
<feature type="domain" description="Calcineurin-like phosphoesterase" evidence="5">
    <location>
        <begin position="9"/>
        <end position="185"/>
    </location>
</feature>
<comment type="caution">
    <text evidence="6">The sequence shown here is derived from an EMBL/GenBank/DDBJ whole genome shotgun (WGS) entry which is preliminary data.</text>
</comment>
<dbReference type="PANTHER" id="PTHR42988">
    <property type="entry name" value="PHOSPHOHYDROLASE"/>
    <property type="match status" value="1"/>
</dbReference>
<dbReference type="InterPro" id="IPR050884">
    <property type="entry name" value="CNP_phosphodiesterase-III"/>
</dbReference>
<dbReference type="PANTHER" id="PTHR42988:SF2">
    <property type="entry name" value="CYCLIC NUCLEOTIDE PHOSPHODIESTERASE CBUA0032-RELATED"/>
    <property type="match status" value="1"/>
</dbReference>
<keyword evidence="2" id="KW-0378">Hydrolase</keyword>